<sequence>MNAKRWIALVAVLAIIAVSGAVSLVTSPADTDDFAGGFPGFADEPVQERLVEQGTDDGKIAVIRLEGIIQAGGDALFGGGYNHQLLLDQLDHAARDASVDGIVLRVDTPGGGVVESDEIHDKIVEVRDEYAKDIYVSMGGQAASGGYYVSAPADRIYANGQTITGSLGVIMQSINFAELADELGISDQTIKSGEFKDIMSATREMTDEDEEILQSIVDDAYEQFLDVIEGGRDLSRSEVEELADGRIFTGNQAVENGLIDDLGNLEDVIEDMKEDLGRDTDVVEYEQGFGFGSFFGLTMDSLFEQRQLNQLTEWLHQNQGGRLLYLYTN</sequence>
<keyword evidence="2" id="KW-0645">Protease</keyword>
<evidence type="ECO:0000313" key="7">
    <source>
        <dbReference type="Proteomes" id="UP001595896"/>
    </source>
</evidence>
<keyword evidence="4" id="KW-0720">Serine protease</keyword>
<dbReference type="Pfam" id="PF01343">
    <property type="entry name" value="Peptidase_S49"/>
    <property type="match status" value="1"/>
</dbReference>
<gene>
    <name evidence="6" type="primary">sppA</name>
    <name evidence="6" type="ORF">ACFO4L_13235</name>
</gene>
<dbReference type="PANTHER" id="PTHR42987:SF7">
    <property type="entry name" value="SIGNAL PEPTIDE PEPTIDASE SPPA-RELATED"/>
    <property type="match status" value="1"/>
</dbReference>
<evidence type="ECO:0000256" key="4">
    <source>
        <dbReference type="ARBA" id="ARBA00022825"/>
    </source>
</evidence>
<dbReference type="InterPro" id="IPR002142">
    <property type="entry name" value="Peptidase_S49"/>
</dbReference>
<dbReference type="InterPro" id="IPR004635">
    <property type="entry name" value="Pept_S49_SppA"/>
</dbReference>
<dbReference type="PANTHER" id="PTHR42987">
    <property type="entry name" value="PEPTIDASE S49"/>
    <property type="match status" value="1"/>
</dbReference>
<dbReference type="InterPro" id="IPR047272">
    <property type="entry name" value="S49_SppA_C"/>
</dbReference>
<evidence type="ECO:0000313" key="6">
    <source>
        <dbReference type="EMBL" id="MFC4737560.1"/>
    </source>
</evidence>
<evidence type="ECO:0000256" key="3">
    <source>
        <dbReference type="ARBA" id="ARBA00022801"/>
    </source>
</evidence>
<evidence type="ECO:0000256" key="1">
    <source>
        <dbReference type="ARBA" id="ARBA00008683"/>
    </source>
</evidence>
<organism evidence="6 7">
    <name type="scientific">Bacillus daqingensis</name>
    <dbReference type="NCBI Taxonomy" id="872396"/>
    <lineage>
        <taxon>Bacteria</taxon>
        <taxon>Bacillati</taxon>
        <taxon>Bacillota</taxon>
        <taxon>Bacilli</taxon>
        <taxon>Bacillales</taxon>
        <taxon>Bacillaceae</taxon>
        <taxon>Bacillus</taxon>
    </lineage>
</organism>
<keyword evidence="3" id="KW-0378">Hydrolase</keyword>
<dbReference type="EMBL" id="JBHSGK010000013">
    <property type="protein sequence ID" value="MFC4737560.1"/>
    <property type="molecule type" value="Genomic_DNA"/>
</dbReference>
<comment type="similarity">
    <text evidence="1">Belongs to the peptidase S49 family.</text>
</comment>
<dbReference type="Proteomes" id="UP001595896">
    <property type="component" value="Unassembled WGS sequence"/>
</dbReference>
<reference evidence="7" key="1">
    <citation type="journal article" date="2019" name="Int. J. Syst. Evol. Microbiol.">
        <title>The Global Catalogue of Microorganisms (GCM) 10K type strain sequencing project: providing services to taxonomists for standard genome sequencing and annotation.</title>
        <authorList>
            <consortium name="The Broad Institute Genomics Platform"/>
            <consortium name="The Broad Institute Genome Sequencing Center for Infectious Disease"/>
            <person name="Wu L."/>
            <person name="Ma J."/>
        </authorList>
    </citation>
    <scope>NUCLEOTIDE SEQUENCE [LARGE SCALE GENOMIC DNA]</scope>
    <source>
        <strain evidence="7">JCM 12165</strain>
    </source>
</reference>
<dbReference type="InterPro" id="IPR029045">
    <property type="entry name" value="ClpP/crotonase-like_dom_sf"/>
</dbReference>
<protein>
    <submittedName>
        <fullName evidence="6">Signal peptide peptidase SppA</fullName>
    </submittedName>
</protein>
<proteinExistence type="inferred from homology"/>
<dbReference type="SUPFAM" id="SSF52096">
    <property type="entry name" value="ClpP/crotonase"/>
    <property type="match status" value="1"/>
</dbReference>
<accession>A0ABV9NXV8</accession>
<comment type="caution">
    <text evidence="6">The sequence shown here is derived from an EMBL/GenBank/DDBJ whole genome shotgun (WGS) entry which is preliminary data.</text>
</comment>
<dbReference type="CDD" id="cd07023">
    <property type="entry name" value="S49_Sppa_N_C"/>
    <property type="match status" value="1"/>
</dbReference>
<dbReference type="RefSeq" id="WP_377910149.1">
    <property type="nucleotide sequence ID" value="NZ_JBHSGK010000013.1"/>
</dbReference>
<name>A0ABV9NXV8_9BACI</name>
<dbReference type="NCBIfam" id="TIGR00706">
    <property type="entry name" value="SppA_dom"/>
    <property type="match status" value="1"/>
</dbReference>
<keyword evidence="7" id="KW-1185">Reference proteome</keyword>
<evidence type="ECO:0000256" key="2">
    <source>
        <dbReference type="ARBA" id="ARBA00022670"/>
    </source>
</evidence>
<evidence type="ECO:0000259" key="5">
    <source>
        <dbReference type="Pfam" id="PF01343"/>
    </source>
</evidence>
<feature type="domain" description="Peptidase S49" evidence="5">
    <location>
        <begin position="131"/>
        <end position="275"/>
    </location>
</feature>
<dbReference type="Gene3D" id="3.90.226.10">
    <property type="entry name" value="2-enoyl-CoA Hydratase, Chain A, domain 1"/>
    <property type="match status" value="2"/>
</dbReference>